<proteinExistence type="predicted"/>
<dbReference type="GO" id="GO:0007023">
    <property type="term" value="P:post-chaperonin tubulin folding pathway"/>
    <property type="evidence" value="ECO:0007669"/>
    <property type="project" value="InterPro"/>
</dbReference>
<dbReference type="InterPro" id="IPR016098">
    <property type="entry name" value="CAP/MinC_C"/>
</dbReference>
<evidence type="ECO:0000259" key="1">
    <source>
        <dbReference type="PROSITE" id="PS51329"/>
    </source>
</evidence>
<dbReference type="Proteomes" id="UP000008073">
    <property type="component" value="Unassembled WGS sequence"/>
</dbReference>
<comment type="caution">
    <text evidence="2">The sequence shown here is derived from an EMBL/GenBank/DDBJ whole genome shotgun (WGS) entry which is preliminary data.</text>
</comment>
<dbReference type="PANTHER" id="PTHR15139:SF0">
    <property type="entry name" value="TUBULIN-SPECIFIC CHAPERONE C"/>
    <property type="match status" value="1"/>
</dbReference>
<dbReference type="AlphaFoldDB" id="C7GTP8"/>
<sequence length="269" mass="30795">MDFTTKIKGKLERELSETSDYKTLQKKTISLRSELNTLSHSLTSYEKEHFSNDIENVLKSINAKLSESKGKKRLFSFKQKNSSSAVHKNVERTELANAPAYTTTLKKHYVLEKGDSAFENLEFCTVTSTTDYSGNSALSGSLCFRNITKCVINLQRIFFQTGSIFITDCTDSIIFLRSPSDKDFQIRLRDLKNCKILIEKLSPSIDCKQVVIIENCHKCIFNASTRDHLIIQDFSNPFQSEETEDNSAFAFEDFDICNKDTMQLFRAYL</sequence>
<name>C7GTP8_YEAS2</name>
<reference evidence="2 3" key="1">
    <citation type="journal article" date="2009" name="Genome Res.">
        <title>Genome structure of a Saccharomyces cerevisiae strain widely used in bioethanol production.</title>
        <authorList>
            <person name="Argueso J.L."/>
            <person name="Carazzolle M.F."/>
            <person name="Mieczkowski P.A."/>
            <person name="Duarte F.M."/>
            <person name="Netto O.V."/>
            <person name="Missawa S.K."/>
            <person name="Galzerani F."/>
            <person name="Costa G.G."/>
            <person name="Vidal R.O."/>
            <person name="Noronha M.F."/>
            <person name="Dominska M."/>
            <person name="Andrietta M.G."/>
            <person name="Andrietta S.R."/>
            <person name="Cunha A.F."/>
            <person name="Gomes L.H."/>
            <person name="Tavares F.C."/>
            <person name="Alcarde A.R."/>
            <person name="Dietrich F.S."/>
            <person name="McCusker J.H."/>
            <person name="Petes T.D."/>
            <person name="Pereira G.A."/>
        </authorList>
    </citation>
    <scope>NUCLEOTIDE SEQUENCE [LARGE SCALE GENOMIC DNA]</scope>
    <source>
        <strain evidence="2 3">JAY291</strain>
    </source>
</reference>
<dbReference type="PROSITE" id="PS51329">
    <property type="entry name" value="C_CAP_COFACTOR_C"/>
    <property type="match status" value="1"/>
</dbReference>
<dbReference type="Gene3D" id="2.160.20.70">
    <property type="match status" value="1"/>
</dbReference>
<gene>
    <name evidence="2" type="primary">CIN2</name>
    <name evidence="2" type="ORF">C1Q_03797</name>
</gene>
<feature type="domain" description="C-CAP/cofactor C-like" evidence="1">
    <location>
        <begin position="99"/>
        <end position="256"/>
    </location>
</feature>
<organism evidence="2 3">
    <name type="scientific">Saccharomyces cerevisiae (strain JAY291)</name>
    <name type="common">Baker's yeast</name>
    <dbReference type="NCBI Taxonomy" id="574961"/>
    <lineage>
        <taxon>Eukaryota</taxon>
        <taxon>Fungi</taxon>
        <taxon>Dikarya</taxon>
        <taxon>Ascomycota</taxon>
        <taxon>Saccharomycotina</taxon>
        <taxon>Saccharomycetes</taxon>
        <taxon>Saccharomycetales</taxon>
        <taxon>Saccharomycetaceae</taxon>
        <taxon>Saccharomyces</taxon>
    </lineage>
</organism>
<protein>
    <submittedName>
        <fullName evidence="2">Cin2p</fullName>
    </submittedName>
</protein>
<dbReference type="GO" id="GO:0005737">
    <property type="term" value="C:cytoplasm"/>
    <property type="evidence" value="ECO:0007669"/>
    <property type="project" value="TreeGrafter"/>
</dbReference>
<dbReference type="InterPro" id="IPR027684">
    <property type="entry name" value="TBCC"/>
</dbReference>
<dbReference type="PANTHER" id="PTHR15139">
    <property type="entry name" value="TUBULIN FOLDING COFACTOR C"/>
    <property type="match status" value="1"/>
</dbReference>
<dbReference type="InterPro" id="IPR017901">
    <property type="entry name" value="C-CAP_CF_C-like"/>
</dbReference>
<dbReference type="GO" id="GO:0007021">
    <property type="term" value="P:tubulin complex assembly"/>
    <property type="evidence" value="ECO:0007669"/>
    <property type="project" value="TreeGrafter"/>
</dbReference>
<dbReference type="OrthoDB" id="4035763at2759"/>
<evidence type="ECO:0000313" key="3">
    <source>
        <dbReference type="Proteomes" id="UP000008073"/>
    </source>
</evidence>
<evidence type="ECO:0000313" key="2">
    <source>
        <dbReference type="EMBL" id="EEU05809.1"/>
    </source>
</evidence>
<accession>C7GTP8</accession>
<dbReference type="EMBL" id="ACFL01000264">
    <property type="protein sequence ID" value="EEU05809.1"/>
    <property type="molecule type" value="Genomic_DNA"/>
</dbReference>